<name>A0A9P9D628_9HYPO</name>
<keyword evidence="1" id="KW-1133">Transmembrane helix</keyword>
<dbReference type="OrthoDB" id="5057964at2759"/>
<feature type="transmembrane region" description="Helical" evidence="1">
    <location>
        <begin position="231"/>
        <end position="254"/>
    </location>
</feature>
<protein>
    <submittedName>
        <fullName evidence="2">Uncharacterized protein</fullName>
    </submittedName>
</protein>
<dbReference type="Proteomes" id="UP000738349">
    <property type="component" value="Unassembled WGS sequence"/>
</dbReference>
<comment type="caution">
    <text evidence="2">The sequence shown here is derived from an EMBL/GenBank/DDBJ whole genome shotgun (WGS) entry which is preliminary data.</text>
</comment>
<feature type="transmembrane region" description="Helical" evidence="1">
    <location>
        <begin position="159"/>
        <end position="180"/>
    </location>
</feature>
<proteinExistence type="predicted"/>
<evidence type="ECO:0000313" key="2">
    <source>
        <dbReference type="EMBL" id="KAH7113069.1"/>
    </source>
</evidence>
<keyword evidence="3" id="KW-1185">Reference proteome</keyword>
<gene>
    <name evidence="2" type="ORF">EDB81DRAFT_922328</name>
</gene>
<keyword evidence="1" id="KW-0472">Membrane</keyword>
<sequence>MASICEAPLDYDCICIFLLLTGHENAYSQGVFSLSNNILQRSLPNPVGEIQSQATEIAGGTGDIVGKVTTAIAQATRVAADVTNKASSAVAAAETLVSGAIPKACNIGIKSGCIEYGDGHSDCVELPMEGNDSFGQLAATYAPAQSLVEALKQASLLTFVRAGLVLVVIFSAFYIISLFCHLWLRSLVCILLSISSLAMFTCFGAFVWTIYSGGRALGKLADGSFHSGYAFYASICLFSLSFCHFGLVVLQAALPAI</sequence>
<evidence type="ECO:0000256" key="1">
    <source>
        <dbReference type="SAM" id="Phobius"/>
    </source>
</evidence>
<feature type="transmembrane region" description="Helical" evidence="1">
    <location>
        <begin position="187"/>
        <end position="211"/>
    </location>
</feature>
<keyword evidence="1" id="KW-0812">Transmembrane</keyword>
<dbReference type="EMBL" id="JAGMUV010000036">
    <property type="protein sequence ID" value="KAH7113069.1"/>
    <property type="molecule type" value="Genomic_DNA"/>
</dbReference>
<accession>A0A9P9D628</accession>
<evidence type="ECO:0000313" key="3">
    <source>
        <dbReference type="Proteomes" id="UP000738349"/>
    </source>
</evidence>
<organism evidence="2 3">
    <name type="scientific">Dactylonectria macrodidyma</name>
    <dbReference type="NCBI Taxonomy" id="307937"/>
    <lineage>
        <taxon>Eukaryota</taxon>
        <taxon>Fungi</taxon>
        <taxon>Dikarya</taxon>
        <taxon>Ascomycota</taxon>
        <taxon>Pezizomycotina</taxon>
        <taxon>Sordariomycetes</taxon>
        <taxon>Hypocreomycetidae</taxon>
        <taxon>Hypocreales</taxon>
        <taxon>Nectriaceae</taxon>
        <taxon>Dactylonectria</taxon>
    </lineage>
</organism>
<dbReference type="AlphaFoldDB" id="A0A9P9D628"/>
<reference evidence="2" key="1">
    <citation type="journal article" date="2021" name="Nat. Commun.">
        <title>Genetic determinants of endophytism in the Arabidopsis root mycobiome.</title>
        <authorList>
            <person name="Mesny F."/>
            <person name="Miyauchi S."/>
            <person name="Thiergart T."/>
            <person name="Pickel B."/>
            <person name="Atanasova L."/>
            <person name="Karlsson M."/>
            <person name="Huettel B."/>
            <person name="Barry K.W."/>
            <person name="Haridas S."/>
            <person name="Chen C."/>
            <person name="Bauer D."/>
            <person name="Andreopoulos W."/>
            <person name="Pangilinan J."/>
            <person name="LaButti K."/>
            <person name="Riley R."/>
            <person name="Lipzen A."/>
            <person name="Clum A."/>
            <person name="Drula E."/>
            <person name="Henrissat B."/>
            <person name="Kohler A."/>
            <person name="Grigoriev I.V."/>
            <person name="Martin F.M."/>
            <person name="Hacquard S."/>
        </authorList>
    </citation>
    <scope>NUCLEOTIDE SEQUENCE</scope>
    <source>
        <strain evidence="2">MPI-CAGE-AT-0147</strain>
    </source>
</reference>